<gene>
    <name evidence="1" type="ORF">DTO96_100352</name>
</gene>
<name>A0A345D8F4_9BURK</name>
<dbReference type="OrthoDB" id="9814129at2"/>
<dbReference type="KEGG" id="hyf:DTO96_100352"/>
<evidence type="ECO:0008006" key="3">
    <source>
        <dbReference type="Google" id="ProtNLM"/>
    </source>
</evidence>
<dbReference type="AlphaFoldDB" id="A0A345D8F4"/>
<dbReference type="InterPro" id="IPR011990">
    <property type="entry name" value="TPR-like_helical_dom_sf"/>
</dbReference>
<keyword evidence="2" id="KW-1185">Reference proteome</keyword>
<dbReference type="Gene3D" id="3.40.50.2000">
    <property type="entry name" value="Glycogen Phosphorylase B"/>
    <property type="match status" value="1"/>
</dbReference>
<accession>A0A345D8F4</accession>
<evidence type="ECO:0000313" key="1">
    <source>
        <dbReference type="EMBL" id="AXF84642.1"/>
    </source>
</evidence>
<evidence type="ECO:0000313" key="2">
    <source>
        <dbReference type="Proteomes" id="UP000252182"/>
    </source>
</evidence>
<dbReference type="SUPFAM" id="SSF48452">
    <property type="entry name" value="TPR-like"/>
    <property type="match status" value="1"/>
</dbReference>
<dbReference type="RefSeq" id="WP_114561918.1">
    <property type="nucleotide sequence ID" value="NZ_CP031124.1"/>
</dbReference>
<sequence length="440" mass="48704">MPSLPDYKVHELRLKQQALSKPNDYQALKDYALVLTKHMQYPEALSICMRLSADACNDGEVLSALCTCCAQLGLPELAVPYLKRVPSNYMQAVLWVANQYTGLAMLDEVVKLLEQACVTYGNDLTVTQALGVAYMGAGQVALGLSKSPFVSTRESIYERRPEVVQAGWNPDTYWQGEDLTGKTVLLSPIMSGYGDYLQFCRYVKSIRALGASRVLGYAPAGGMNQLLLSCEGLELIDLSNPVDYDCWTENYALCAHFLPKEGFLSCDRYLTAPPVDVSVQSMLEVIEKNAAGRTLMGISWNSDASTVGTRNVPLSALLPLFGLPNVYWVVFQRGWACEEFCTSGLNQNAYVVPESISFDETAALVNALDRMVTTDSYLSHLAGAIGKPVYLMGSRALDWRHMNNETQSPWYPQTRIVRQPKIGDWRSVVDELCELCGSNE</sequence>
<dbReference type="SUPFAM" id="SSF53756">
    <property type="entry name" value="UDP-Glycosyltransferase/glycogen phosphorylase"/>
    <property type="match status" value="1"/>
</dbReference>
<dbReference type="Gene3D" id="1.25.40.10">
    <property type="entry name" value="Tetratricopeptide repeat domain"/>
    <property type="match status" value="1"/>
</dbReference>
<organism evidence="1 2">
    <name type="scientific">Ephemeroptericola cinctiostellae</name>
    <dbReference type="NCBI Taxonomy" id="2268024"/>
    <lineage>
        <taxon>Bacteria</taxon>
        <taxon>Pseudomonadati</taxon>
        <taxon>Pseudomonadota</taxon>
        <taxon>Betaproteobacteria</taxon>
        <taxon>Burkholderiales</taxon>
        <taxon>Burkholderiaceae</taxon>
        <taxon>Ephemeroptericola</taxon>
    </lineage>
</organism>
<reference evidence="2" key="1">
    <citation type="submission" date="2018-07" db="EMBL/GenBank/DDBJ databases">
        <authorList>
            <person name="Kim H."/>
        </authorList>
    </citation>
    <scope>NUCLEOTIDE SEQUENCE [LARGE SCALE GENOMIC DNA]</scope>
    <source>
        <strain evidence="2">F02</strain>
    </source>
</reference>
<dbReference type="EMBL" id="CP031124">
    <property type="protein sequence ID" value="AXF84642.1"/>
    <property type="molecule type" value="Genomic_DNA"/>
</dbReference>
<proteinExistence type="predicted"/>
<protein>
    <recommendedName>
        <fullName evidence="3">TPR repeat-containing protein</fullName>
    </recommendedName>
</protein>
<dbReference type="Proteomes" id="UP000252182">
    <property type="component" value="Chromosome"/>
</dbReference>